<organism evidence="2 3">
    <name type="scientific">Batillaria attramentaria</name>
    <dbReference type="NCBI Taxonomy" id="370345"/>
    <lineage>
        <taxon>Eukaryota</taxon>
        <taxon>Metazoa</taxon>
        <taxon>Spiralia</taxon>
        <taxon>Lophotrochozoa</taxon>
        <taxon>Mollusca</taxon>
        <taxon>Gastropoda</taxon>
        <taxon>Caenogastropoda</taxon>
        <taxon>Sorbeoconcha</taxon>
        <taxon>Cerithioidea</taxon>
        <taxon>Batillariidae</taxon>
        <taxon>Batillaria</taxon>
    </lineage>
</organism>
<sequence>MGNKCTIVRIFAKWQTRHIYLPTPQPKQQSPEREPSFYPDCLSFCCGHAKPGIIVESETDTSRLPAGSVASSGEHKIASGHL</sequence>
<comment type="caution">
    <text evidence="2">The sequence shown here is derived from an EMBL/GenBank/DDBJ whole genome shotgun (WGS) entry which is preliminary data.</text>
</comment>
<evidence type="ECO:0000256" key="1">
    <source>
        <dbReference type="SAM" id="MobiDB-lite"/>
    </source>
</evidence>
<evidence type="ECO:0000313" key="2">
    <source>
        <dbReference type="EMBL" id="KAK7481589.1"/>
    </source>
</evidence>
<gene>
    <name evidence="2" type="ORF">BaRGS_00027105</name>
</gene>
<evidence type="ECO:0000313" key="3">
    <source>
        <dbReference type="Proteomes" id="UP001519460"/>
    </source>
</evidence>
<keyword evidence="3" id="KW-1185">Reference proteome</keyword>
<name>A0ABD0K3G7_9CAEN</name>
<feature type="non-terminal residue" evidence="2">
    <location>
        <position position="82"/>
    </location>
</feature>
<feature type="compositionally biased region" description="Basic and acidic residues" evidence="1">
    <location>
        <begin position="73"/>
        <end position="82"/>
    </location>
</feature>
<feature type="region of interest" description="Disordered" evidence="1">
    <location>
        <begin position="58"/>
        <end position="82"/>
    </location>
</feature>
<protein>
    <submittedName>
        <fullName evidence="2">Uncharacterized protein</fullName>
    </submittedName>
</protein>
<reference evidence="2 3" key="1">
    <citation type="journal article" date="2023" name="Sci. Data">
        <title>Genome assembly of the Korean intertidal mud-creeper Batillaria attramentaria.</title>
        <authorList>
            <person name="Patra A.K."/>
            <person name="Ho P.T."/>
            <person name="Jun S."/>
            <person name="Lee S.J."/>
            <person name="Kim Y."/>
            <person name="Won Y.J."/>
        </authorList>
    </citation>
    <scope>NUCLEOTIDE SEQUENCE [LARGE SCALE GENOMIC DNA]</scope>
    <source>
        <strain evidence="2">Wonlab-2016</strain>
    </source>
</reference>
<proteinExistence type="predicted"/>
<dbReference type="AlphaFoldDB" id="A0ABD0K3G7"/>
<dbReference type="EMBL" id="JACVVK020000259">
    <property type="protein sequence ID" value="KAK7481589.1"/>
    <property type="molecule type" value="Genomic_DNA"/>
</dbReference>
<dbReference type="Proteomes" id="UP001519460">
    <property type="component" value="Unassembled WGS sequence"/>
</dbReference>
<accession>A0ABD0K3G7</accession>